<evidence type="ECO:0000313" key="3">
    <source>
        <dbReference type="Proteomes" id="UP000321638"/>
    </source>
</evidence>
<comment type="cofactor">
    <cofactor evidence="1">
        <name>Mg(2+)</name>
        <dbReference type="ChEBI" id="CHEBI:18420"/>
    </cofactor>
</comment>
<dbReference type="InterPro" id="IPR036704">
    <property type="entry name" value="RraA/RraA-like_sf"/>
</dbReference>
<dbReference type="EMBL" id="VDUZ01000001">
    <property type="protein sequence ID" value="TXL82469.1"/>
    <property type="molecule type" value="Genomic_DNA"/>
</dbReference>
<dbReference type="Proteomes" id="UP000321638">
    <property type="component" value="Unassembled WGS sequence"/>
</dbReference>
<keyword evidence="3" id="KW-1185">Reference proteome</keyword>
<organism evidence="2 3">
    <name type="scientific">Vineibacter terrae</name>
    <dbReference type="NCBI Taxonomy" id="2586908"/>
    <lineage>
        <taxon>Bacteria</taxon>
        <taxon>Pseudomonadati</taxon>
        <taxon>Pseudomonadota</taxon>
        <taxon>Alphaproteobacteria</taxon>
        <taxon>Hyphomicrobiales</taxon>
        <taxon>Vineibacter</taxon>
    </lineage>
</organism>
<reference evidence="2 3" key="1">
    <citation type="submission" date="2019-06" db="EMBL/GenBank/DDBJ databases">
        <title>New taxonomy in bacterial strain CC-CFT640, isolated from vineyard.</title>
        <authorList>
            <person name="Lin S.-Y."/>
            <person name="Tsai C.-F."/>
            <person name="Young C.-C."/>
        </authorList>
    </citation>
    <scope>NUCLEOTIDE SEQUENCE [LARGE SCALE GENOMIC DNA]</scope>
    <source>
        <strain evidence="2 3">CC-CFT640</strain>
    </source>
</reference>
<dbReference type="InterPro" id="IPR005493">
    <property type="entry name" value="RraA/RraA-like"/>
</dbReference>
<evidence type="ECO:0000313" key="2">
    <source>
        <dbReference type="EMBL" id="TXL82469.1"/>
    </source>
</evidence>
<dbReference type="Gene3D" id="3.50.30.40">
    <property type="entry name" value="Ribonuclease E inhibitor RraA/RraA-like"/>
    <property type="match status" value="1"/>
</dbReference>
<comment type="caution">
    <text evidence="2">The sequence shown here is derived from an EMBL/GenBank/DDBJ whole genome shotgun (WGS) entry which is preliminary data.</text>
</comment>
<evidence type="ECO:0000256" key="1">
    <source>
        <dbReference type="PIRSR" id="PIRSR605493-1"/>
    </source>
</evidence>
<dbReference type="SUPFAM" id="SSF89562">
    <property type="entry name" value="RraA-like"/>
    <property type="match status" value="1"/>
</dbReference>
<accession>A0A5C8PX60</accession>
<keyword evidence="1" id="KW-0460">Magnesium</keyword>
<feature type="binding site" evidence="1">
    <location>
        <position position="130"/>
    </location>
    <ligand>
        <name>substrate</name>
    </ligand>
</feature>
<sequence length="232" mass="25025">MTLTAADFRALKALDTPTVCNALELVVPQRRLHGFNTQPLRCLYPDLPPIVGYVRTGTIRAAEPSFRKPEDDRAMRLRWYEYVDKGPKPSVILLQDLDALPGYGSFWGEVNSHVHRGLGALGVITNGSVRDIPMNAKGFQMLAGTVMPSHAHVHVVDVGVPVSICGMSAQSGDLIHADMHGAVVVPLDAAKKVAGAAKLLARREAVIIGASKKKGFSFEKLAQAMKDSADIH</sequence>
<name>A0A5C8PX60_9HYPH</name>
<dbReference type="AlphaFoldDB" id="A0A5C8PX60"/>
<protein>
    <submittedName>
        <fullName evidence="2">RraA family protein</fullName>
    </submittedName>
</protein>
<dbReference type="OrthoDB" id="8912551at2"/>
<keyword evidence="1" id="KW-0479">Metal-binding</keyword>
<gene>
    <name evidence="2" type="ORF">FHP25_01740</name>
</gene>
<proteinExistence type="predicted"/>
<dbReference type="GO" id="GO:0046872">
    <property type="term" value="F:metal ion binding"/>
    <property type="evidence" value="ECO:0007669"/>
    <property type="project" value="UniProtKB-KW"/>
</dbReference>
<feature type="binding site" evidence="1">
    <location>
        <position position="131"/>
    </location>
    <ligand>
        <name>Mg(2+)</name>
        <dbReference type="ChEBI" id="CHEBI:18420"/>
    </ligand>
</feature>
<dbReference type="Pfam" id="PF03737">
    <property type="entry name" value="RraA-like"/>
    <property type="match status" value="1"/>
</dbReference>